<keyword evidence="5" id="KW-1185">Reference proteome</keyword>
<dbReference type="Proteomes" id="UP001303046">
    <property type="component" value="Unassembled WGS sequence"/>
</dbReference>
<reference evidence="4 5" key="1">
    <citation type="submission" date="2023-08" db="EMBL/GenBank/DDBJ databases">
        <title>A Necator americanus chromosomal reference genome.</title>
        <authorList>
            <person name="Ilik V."/>
            <person name="Petrzelkova K.J."/>
            <person name="Pardy F."/>
            <person name="Fuh T."/>
            <person name="Niatou-Singa F.S."/>
            <person name="Gouil Q."/>
            <person name="Baker L."/>
            <person name="Ritchie M.E."/>
            <person name="Jex A.R."/>
            <person name="Gazzola D."/>
            <person name="Li H."/>
            <person name="Toshio Fujiwara R."/>
            <person name="Zhan B."/>
            <person name="Aroian R.V."/>
            <person name="Pafco B."/>
            <person name="Schwarz E.M."/>
        </authorList>
    </citation>
    <scope>NUCLEOTIDE SEQUENCE [LARGE SCALE GENOMIC DNA]</scope>
    <source>
        <strain evidence="4 5">Aroian</strain>
        <tissue evidence="4">Whole animal</tissue>
    </source>
</reference>
<comment type="caution">
    <text evidence="4">The sequence shown here is derived from an EMBL/GenBank/DDBJ whole genome shotgun (WGS) entry which is preliminary data.</text>
</comment>
<sequence>MGSTHRRRSEEKWIDPPLRRLLNRTERCTGTKPASASNYRGHFHETQRRTLRFTVRLGRSISPTGSERRLNRFKQLPFGVKPAPGIFQQCLDVLIAGLDGTASYLNDILVTGRTIDEHNARLEAVLKRIQDYRFRVRLDKCAFLQTKITYLGFVINAQGRPPPPFPPIPILERSKLSRRCPLRRTSVNFALFWDSISTETSSRISTIYALLWTLTKKDVVYTWTPECQSSFDNIKAILSSHLLLTHFDPILPIIVAADASNYGMGATLSHRFADGCEKAIYHASRCLTQPQKNYRQIETETLALIFAMQKFHRFKDFGQVDALSRFVSSQSSLPEDYVIASIDADVISEFSGNWRHLSVCAESIRTATQADRLIQLVINYTKSGNWPEVSSVALLQS</sequence>
<dbReference type="InterPro" id="IPR050951">
    <property type="entry name" value="Retrovirus_Pol_polyprotein"/>
</dbReference>
<organism evidence="4 5">
    <name type="scientific">Necator americanus</name>
    <name type="common">Human hookworm</name>
    <dbReference type="NCBI Taxonomy" id="51031"/>
    <lineage>
        <taxon>Eukaryota</taxon>
        <taxon>Metazoa</taxon>
        <taxon>Ecdysozoa</taxon>
        <taxon>Nematoda</taxon>
        <taxon>Chromadorea</taxon>
        <taxon>Rhabditida</taxon>
        <taxon>Rhabditina</taxon>
        <taxon>Rhabditomorpha</taxon>
        <taxon>Strongyloidea</taxon>
        <taxon>Ancylostomatidae</taxon>
        <taxon>Bunostominae</taxon>
        <taxon>Necator</taxon>
    </lineage>
</organism>
<accession>A0ABR1EIQ3</accession>
<name>A0ABR1EIQ3_NECAM</name>
<feature type="domain" description="Reverse transcriptase/retrotransposon-derived protein RNase H-like" evidence="3">
    <location>
        <begin position="223"/>
        <end position="314"/>
    </location>
</feature>
<dbReference type="Pfam" id="PF17919">
    <property type="entry name" value="RT_RNaseH_2"/>
    <property type="match status" value="1"/>
</dbReference>
<dbReference type="InterPro" id="IPR041577">
    <property type="entry name" value="RT_RNaseH_2"/>
</dbReference>
<gene>
    <name evidence="4" type="primary">Necator_chrX.g23331</name>
    <name evidence="4" type="ORF">RB195_023168</name>
</gene>
<evidence type="ECO:0000259" key="3">
    <source>
        <dbReference type="Pfam" id="PF17919"/>
    </source>
</evidence>
<dbReference type="SUPFAM" id="SSF56672">
    <property type="entry name" value="DNA/RNA polymerases"/>
    <property type="match status" value="1"/>
</dbReference>
<keyword evidence="1" id="KW-0511">Multifunctional enzyme</keyword>
<proteinExistence type="predicted"/>
<dbReference type="PANTHER" id="PTHR37984">
    <property type="entry name" value="PROTEIN CBG26694"/>
    <property type="match status" value="1"/>
</dbReference>
<evidence type="ECO:0008006" key="6">
    <source>
        <dbReference type="Google" id="ProtNLM"/>
    </source>
</evidence>
<feature type="domain" description="Reverse transcriptase" evidence="2">
    <location>
        <begin position="64"/>
        <end position="155"/>
    </location>
</feature>
<dbReference type="Gene3D" id="3.30.70.270">
    <property type="match status" value="2"/>
</dbReference>
<evidence type="ECO:0000313" key="5">
    <source>
        <dbReference type="Proteomes" id="UP001303046"/>
    </source>
</evidence>
<dbReference type="InterPro" id="IPR043128">
    <property type="entry name" value="Rev_trsase/Diguanyl_cyclase"/>
</dbReference>
<dbReference type="InterPro" id="IPR043502">
    <property type="entry name" value="DNA/RNA_pol_sf"/>
</dbReference>
<dbReference type="EMBL" id="JAVFWL010000006">
    <property type="protein sequence ID" value="KAK6762348.1"/>
    <property type="molecule type" value="Genomic_DNA"/>
</dbReference>
<protein>
    <recommendedName>
        <fullName evidence="6">Reverse transcriptase domain-containing protein</fullName>
    </recommendedName>
</protein>
<evidence type="ECO:0000259" key="2">
    <source>
        <dbReference type="Pfam" id="PF00078"/>
    </source>
</evidence>
<dbReference type="InterPro" id="IPR000477">
    <property type="entry name" value="RT_dom"/>
</dbReference>
<dbReference type="Pfam" id="PF00078">
    <property type="entry name" value="RVT_1"/>
    <property type="match status" value="1"/>
</dbReference>
<dbReference type="CDD" id="cd01647">
    <property type="entry name" value="RT_LTR"/>
    <property type="match status" value="1"/>
</dbReference>
<evidence type="ECO:0000313" key="4">
    <source>
        <dbReference type="EMBL" id="KAK6762348.1"/>
    </source>
</evidence>
<evidence type="ECO:0000256" key="1">
    <source>
        <dbReference type="ARBA" id="ARBA00023268"/>
    </source>
</evidence>
<dbReference type="PANTHER" id="PTHR37984:SF5">
    <property type="entry name" value="PROTEIN NYNRIN-LIKE"/>
    <property type="match status" value="1"/>
</dbReference>